<dbReference type="PANTHER" id="PTHR43765:SF2">
    <property type="entry name" value="2-DEHYDROPANTOATE 2-REDUCTASE"/>
    <property type="match status" value="1"/>
</dbReference>
<evidence type="ECO:0000256" key="6">
    <source>
        <dbReference type="ARBA" id="ARBA00022857"/>
    </source>
</evidence>
<dbReference type="GO" id="GO:0015940">
    <property type="term" value="P:pantothenate biosynthetic process"/>
    <property type="evidence" value="ECO:0007669"/>
    <property type="project" value="UniProtKB-UniPathway"/>
</dbReference>
<comment type="function">
    <text evidence="10">Catalyzes the NADPH-dependent reduction of ketopantoate into pantoic acid.</text>
</comment>
<comment type="similarity">
    <text evidence="2 10">Belongs to the ketopantoate reductase family.</text>
</comment>
<evidence type="ECO:0000259" key="11">
    <source>
        <dbReference type="Pfam" id="PF02558"/>
    </source>
</evidence>
<evidence type="ECO:0000256" key="4">
    <source>
        <dbReference type="ARBA" id="ARBA00019465"/>
    </source>
</evidence>
<dbReference type="Pfam" id="PF08546">
    <property type="entry name" value="ApbA_C"/>
    <property type="match status" value="1"/>
</dbReference>
<dbReference type="PATRIC" id="fig|1141660.3.peg.3005"/>
<evidence type="ECO:0000256" key="3">
    <source>
        <dbReference type="ARBA" id="ARBA00013014"/>
    </source>
</evidence>
<dbReference type="AlphaFoldDB" id="K8W149"/>
<keyword evidence="7 10" id="KW-0560">Oxidoreductase</keyword>
<evidence type="ECO:0000256" key="2">
    <source>
        <dbReference type="ARBA" id="ARBA00007870"/>
    </source>
</evidence>
<dbReference type="InterPro" id="IPR013328">
    <property type="entry name" value="6PGD_dom2"/>
</dbReference>
<dbReference type="Gene3D" id="1.10.1040.10">
    <property type="entry name" value="N-(1-d-carboxylethyl)-l-norvaline Dehydrogenase, domain 2"/>
    <property type="match status" value="1"/>
</dbReference>
<dbReference type="InterPro" id="IPR036291">
    <property type="entry name" value="NAD(P)-bd_dom_sf"/>
</dbReference>
<dbReference type="InterPro" id="IPR013752">
    <property type="entry name" value="KPA_reductase"/>
</dbReference>
<dbReference type="SUPFAM" id="SSF48179">
    <property type="entry name" value="6-phosphogluconate dehydrogenase C-terminal domain-like"/>
    <property type="match status" value="1"/>
</dbReference>
<dbReference type="UniPathway" id="UPA00028">
    <property type="reaction ID" value="UER00004"/>
</dbReference>
<evidence type="ECO:0000259" key="12">
    <source>
        <dbReference type="Pfam" id="PF08546"/>
    </source>
</evidence>
<reference evidence="13 14" key="1">
    <citation type="journal article" date="2012" name="BMC Genomics">
        <title>Comparative genomics of bacteria in the genus Providencia isolated from wild Drosophila melanogaster.</title>
        <authorList>
            <person name="Galac M.R."/>
            <person name="Lazzaro B.P."/>
        </authorList>
    </citation>
    <scope>NUCLEOTIDE SEQUENCE [LARGE SCALE GENOMIC DNA]</scope>
    <source>
        <strain evidence="13 14">DSM 19967</strain>
    </source>
</reference>
<comment type="catalytic activity">
    <reaction evidence="9 10">
        <text>(R)-pantoate + NADP(+) = 2-dehydropantoate + NADPH + H(+)</text>
        <dbReference type="Rhea" id="RHEA:16233"/>
        <dbReference type="ChEBI" id="CHEBI:11561"/>
        <dbReference type="ChEBI" id="CHEBI:15378"/>
        <dbReference type="ChEBI" id="CHEBI:15980"/>
        <dbReference type="ChEBI" id="CHEBI:57783"/>
        <dbReference type="ChEBI" id="CHEBI:58349"/>
        <dbReference type="EC" id="1.1.1.169"/>
    </reaction>
</comment>
<organism evidence="13 14">
    <name type="scientific">Providencia sneebia DSM 19967</name>
    <dbReference type="NCBI Taxonomy" id="1141660"/>
    <lineage>
        <taxon>Bacteria</taxon>
        <taxon>Pseudomonadati</taxon>
        <taxon>Pseudomonadota</taxon>
        <taxon>Gammaproteobacteria</taxon>
        <taxon>Enterobacterales</taxon>
        <taxon>Morganellaceae</taxon>
        <taxon>Providencia</taxon>
    </lineage>
</organism>
<evidence type="ECO:0000256" key="9">
    <source>
        <dbReference type="ARBA" id="ARBA00048793"/>
    </source>
</evidence>
<dbReference type="PANTHER" id="PTHR43765">
    <property type="entry name" value="2-DEHYDROPANTOATE 2-REDUCTASE-RELATED"/>
    <property type="match status" value="1"/>
</dbReference>
<dbReference type="EMBL" id="AKKN01000013">
    <property type="protein sequence ID" value="EKT53536.1"/>
    <property type="molecule type" value="Genomic_DNA"/>
</dbReference>
<feature type="domain" description="Ketopantoate reductase C-terminal" evidence="12">
    <location>
        <begin position="169"/>
        <end position="286"/>
    </location>
</feature>
<evidence type="ECO:0000256" key="7">
    <source>
        <dbReference type="ARBA" id="ARBA00023002"/>
    </source>
</evidence>
<dbReference type="Pfam" id="PF02558">
    <property type="entry name" value="ApbA"/>
    <property type="match status" value="1"/>
</dbReference>
<dbReference type="HOGENOM" id="CLU_031468_0_1_6"/>
<comment type="pathway">
    <text evidence="1 10">Cofactor biosynthesis; (R)-pantothenate biosynthesis; (R)-pantoate from 3-methyl-2-oxobutanoate: step 2/2.</text>
</comment>
<evidence type="ECO:0000313" key="14">
    <source>
        <dbReference type="Proteomes" id="UP000010290"/>
    </source>
</evidence>
<accession>K8W149</accession>
<evidence type="ECO:0000313" key="13">
    <source>
        <dbReference type="EMBL" id="EKT53536.1"/>
    </source>
</evidence>
<dbReference type="GO" id="GO:0005737">
    <property type="term" value="C:cytoplasm"/>
    <property type="evidence" value="ECO:0007669"/>
    <property type="project" value="TreeGrafter"/>
</dbReference>
<dbReference type="GO" id="GO:0008677">
    <property type="term" value="F:2-dehydropantoate 2-reductase activity"/>
    <property type="evidence" value="ECO:0007669"/>
    <property type="project" value="UniProtKB-EC"/>
</dbReference>
<dbReference type="InterPro" id="IPR013332">
    <property type="entry name" value="KPR_N"/>
</dbReference>
<dbReference type="EC" id="1.1.1.169" evidence="3 10"/>
<dbReference type="NCBIfam" id="NF005087">
    <property type="entry name" value="PRK06522.1-1"/>
    <property type="match status" value="1"/>
</dbReference>
<keyword evidence="14" id="KW-1185">Reference proteome</keyword>
<dbReference type="InterPro" id="IPR003710">
    <property type="entry name" value="ApbA"/>
</dbReference>
<dbReference type="InterPro" id="IPR008927">
    <property type="entry name" value="6-PGluconate_DH-like_C_sf"/>
</dbReference>
<dbReference type="GO" id="GO:0050661">
    <property type="term" value="F:NADP binding"/>
    <property type="evidence" value="ECO:0007669"/>
    <property type="project" value="TreeGrafter"/>
</dbReference>
<evidence type="ECO:0000256" key="1">
    <source>
        <dbReference type="ARBA" id="ARBA00004994"/>
    </source>
</evidence>
<evidence type="ECO:0000256" key="8">
    <source>
        <dbReference type="ARBA" id="ARBA00032024"/>
    </source>
</evidence>
<evidence type="ECO:0000256" key="10">
    <source>
        <dbReference type="RuleBase" id="RU362068"/>
    </source>
</evidence>
<dbReference type="SUPFAM" id="SSF51735">
    <property type="entry name" value="NAD(P)-binding Rossmann-fold domains"/>
    <property type="match status" value="1"/>
</dbReference>
<comment type="caution">
    <text evidence="13">The sequence shown here is derived from an EMBL/GenBank/DDBJ whole genome shotgun (WGS) entry which is preliminary data.</text>
</comment>
<dbReference type="InterPro" id="IPR050838">
    <property type="entry name" value="Ketopantoate_reductase"/>
</dbReference>
<feature type="domain" description="Ketopantoate reductase N-terminal" evidence="11">
    <location>
        <begin position="3"/>
        <end position="143"/>
    </location>
</feature>
<protein>
    <recommendedName>
        <fullName evidence="4 10">2-dehydropantoate 2-reductase</fullName>
        <ecNumber evidence="3 10">1.1.1.169</ecNumber>
    </recommendedName>
    <alternativeName>
        <fullName evidence="8 10">Ketopantoate reductase</fullName>
    </alternativeName>
</protein>
<dbReference type="Gene3D" id="3.40.50.720">
    <property type="entry name" value="NAD(P)-binding Rossmann-like Domain"/>
    <property type="match status" value="1"/>
</dbReference>
<proteinExistence type="inferred from homology"/>
<keyword evidence="6 10" id="KW-0521">NADP</keyword>
<gene>
    <name evidence="13" type="ORF">OO7_15029</name>
</gene>
<keyword evidence="5 10" id="KW-0566">Pantothenate biosynthesis</keyword>
<evidence type="ECO:0000256" key="5">
    <source>
        <dbReference type="ARBA" id="ARBA00022655"/>
    </source>
</evidence>
<dbReference type="RefSeq" id="WP_008916741.1">
    <property type="nucleotide sequence ID" value="NZ_CM001773.1"/>
</dbReference>
<sequence>MKITLIGCGAMGKLWLAALAQQGHDVQGWLRIAQPEIYIDVNEPDDRYFRGLLPCNSINHLTHSELVIVCLKAWQVSDALLPLLHQIPEVCPILLLHNGMGTLDELGPLKHPFLAGVTTHAAWQNNDQVFHVANGITEIGAVNSLAEPYYPIADLLHKALPDVAWYNQILATCWRKLAVNCVINPLTVLYDCKNGELMAHQVHIEKLITEINQVISMEGFHADKEQLADYIYSIIHSTANNYSSMLQDVRNKRRTEIDYITGYLIKQARMHGLDTPENDRIYHLIKYQEEKNDGFSVNMHRQW</sequence>
<dbReference type="OrthoDB" id="6530772at2"/>
<dbReference type="Proteomes" id="UP000010290">
    <property type="component" value="Chromosome"/>
</dbReference>
<dbReference type="NCBIfam" id="TIGR00745">
    <property type="entry name" value="apbA_panE"/>
    <property type="match status" value="1"/>
</dbReference>
<name>K8W149_9GAMM</name>